<sequence length="344" mass="37744">MELTAPPPVTRRRTPTGVPADAGRGRWLIGVGAVVVVFALVTAYWSHHVGVPVRDPGGAMFLRRLPSAVVLFGLLAVADAALRAPAGQRFRDTLATLRARWPRERLVVALGGLVAYHVVYLCYRNMKSWNAFRDLKDTELLRLDRALFGGHDPGALLHSVLGQHWAAYALMVFYKAFTYLVPLSVVASLVFLDRLRDGYVFLVAAMWVWILGVASYYLAPSLGPYVSDAPDFAGLPHTAITSTQAEYLTERAHMLAHPQASDAFVSLGAFASLHVAFTCLVFLMVRHYGFARLTRVMGVYLVLVMVATVYLGWHYFVDDVAGLVIAATAVGLGRLMVYPTGRPD</sequence>
<organism evidence="7 8">
    <name type="scientific">Nocardioides ginsengisegetis</name>
    <dbReference type="NCBI Taxonomy" id="661491"/>
    <lineage>
        <taxon>Bacteria</taxon>
        <taxon>Bacillati</taxon>
        <taxon>Actinomycetota</taxon>
        <taxon>Actinomycetes</taxon>
        <taxon>Propionibacteriales</taxon>
        <taxon>Nocardioidaceae</taxon>
        <taxon>Nocardioides</taxon>
    </lineage>
</organism>
<feature type="transmembrane region" description="Helical" evidence="5">
    <location>
        <begin position="165"/>
        <end position="192"/>
    </location>
</feature>
<protein>
    <submittedName>
        <fullName evidence="7">Membrane-associated phospholipid phosphatase</fullName>
    </submittedName>
</protein>
<dbReference type="AlphaFoldDB" id="A0A7W3IXM8"/>
<feature type="transmembrane region" description="Helical" evidence="5">
    <location>
        <begin position="65"/>
        <end position="85"/>
    </location>
</feature>
<dbReference type="InterPro" id="IPR052185">
    <property type="entry name" value="IPC_Synthase-Related"/>
</dbReference>
<keyword evidence="2 5" id="KW-0812">Transmembrane</keyword>
<feature type="transmembrane region" description="Helical" evidence="5">
    <location>
        <begin position="106"/>
        <end position="126"/>
    </location>
</feature>
<dbReference type="EMBL" id="JACGXA010000001">
    <property type="protein sequence ID" value="MBA8802552.1"/>
    <property type="molecule type" value="Genomic_DNA"/>
</dbReference>
<gene>
    <name evidence="7" type="ORF">FB382_000843</name>
</gene>
<dbReference type="GO" id="GO:0016020">
    <property type="term" value="C:membrane"/>
    <property type="evidence" value="ECO:0007669"/>
    <property type="project" value="UniProtKB-SubCell"/>
</dbReference>
<name>A0A7W3IXM8_9ACTN</name>
<dbReference type="PANTHER" id="PTHR31310:SF7">
    <property type="entry name" value="PA-PHOSPHATASE RELATED-FAMILY PROTEIN DDB_G0268928"/>
    <property type="match status" value="1"/>
</dbReference>
<feature type="domain" description="Inositolphosphotransferase Aur1/Ipt1" evidence="6">
    <location>
        <begin position="139"/>
        <end position="331"/>
    </location>
</feature>
<evidence type="ECO:0000256" key="3">
    <source>
        <dbReference type="ARBA" id="ARBA00022989"/>
    </source>
</evidence>
<evidence type="ECO:0000256" key="4">
    <source>
        <dbReference type="ARBA" id="ARBA00023136"/>
    </source>
</evidence>
<feature type="transmembrane region" description="Helical" evidence="5">
    <location>
        <begin position="322"/>
        <end position="341"/>
    </location>
</feature>
<feature type="transmembrane region" description="Helical" evidence="5">
    <location>
        <begin position="199"/>
        <end position="219"/>
    </location>
</feature>
<keyword evidence="4 5" id="KW-0472">Membrane</keyword>
<dbReference type="PANTHER" id="PTHR31310">
    <property type="match status" value="1"/>
</dbReference>
<feature type="transmembrane region" description="Helical" evidence="5">
    <location>
        <begin position="297"/>
        <end position="316"/>
    </location>
</feature>
<dbReference type="Pfam" id="PF14378">
    <property type="entry name" value="PAP2_3"/>
    <property type="match status" value="1"/>
</dbReference>
<feature type="transmembrane region" description="Helical" evidence="5">
    <location>
        <begin position="27"/>
        <end position="45"/>
    </location>
</feature>
<evidence type="ECO:0000256" key="5">
    <source>
        <dbReference type="SAM" id="Phobius"/>
    </source>
</evidence>
<dbReference type="CDD" id="cd03386">
    <property type="entry name" value="PAP2_Aur1_like"/>
    <property type="match status" value="1"/>
</dbReference>
<evidence type="ECO:0000256" key="1">
    <source>
        <dbReference type="ARBA" id="ARBA00004141"/>
    </source>
</evidence>
<dbReference type="Proteomes" id="UP000580910">
    <property type="component" value="Unassembled WGS sequence"/>
</dbReference>
<comment type="caution">
    <text evidence="7">The sequence shown here is derived from an EMBL/GenBank/DDBJ whole genome shotgun (WGS) entry which is preliminary data.</text>
</comment>
<evidence type="ECO:0000256" key="2">
    <source>
        <dbReference type="ARBA" id="ARBA00022692"/>
    </source>
</evidence>
<keyword evidence="3 5" id="KW-1133">Transmembrane helix</keyword>
<comment type="subcellular location">
    <subcellularLocation>
        <location evidence="1">Membrane</location>
        <topology evidence="1">Multi-pass membrane protein</topology>
    </subcellularLocation>
</comment>
<feature type="transmembrane region" description="Helical" evidence="5">
    <location>
        <begin position="263"/>
        <end position="285"/>
    </location>
</feature>
<keyword evidence="8" id="KW-1185">Reference proteome</keyword>
<evidence type="ECO:0000259" key="6">
    <source>
        <dbReference type="Pfam" id="PF14378"/>
    </source>
</evidence>
<evidence type="ECO:0000313" key="7">
    <source>
        <dbReference type="EMBL" id="MBA8802552.1"/>
    </source>
</evidence>
<evidence type="ECO:0000313" key="8">
    <source>
        <dbReference type="Proteomes" id="UP000580910"/>
    </source>
</evidence>
<proteinExistence type="predicted"/>
<dbReference type="InterPro" id="IPR026841">
    <property type="entry name" value="Aur1/Ipt1"/>
</dbReference>
<dbReference type="RefSeq" id="WP_182537068.1">
    <property type="nucleotide sequence ID" value="NZ_JACGXA010000001.1"/>
</dbReference>
<accession>A0A7W3IXM8</accession>
<reference evidence="7 8" key="1">
    <citation type="submission" date="2020-07" db="EMBL/GenBank/DDBJ databases">
        <title>Sequencing the genomes of 1000 actinobacteria strains.</title>
        <authorList>
            <person name="Klenk H.-P."/>
        </authorList>
    </citation>
    <scope>NUCLEOTIDE SEQUENCE [LARGE SCALE GENOMIC DNA]</scope>
    <source>
        <strain evidence="7 8">DSM 21349</strain>
    </source>
</reference>